<evidence type="ECO:0000259" key="19">
    <source>
        <dbReference type="Pfam" id="PF04324"/>
    </source>
</evidence>
<dbReference type="InterPro" id="IPR012744">
    <property type="entry name" value="Nitri_red_NirB"/>
</dbReference>
<dbReference type="Gene3D" id="3.90.480.10">
    <property type="entry name" value="Sulfite Reductase Hemoprotein,Domain 2"/>
    <property type="match status" value="1"/>
</dbReference>
<evidence type="ECO:0000256" key="13">
    <source>
        <dbReference type="ARBA" id="ARBA00023014"/>
    </source>
</evidence>
<evidence type="ECO:0000256" key="1">
    <source>
        <dbReference type="ARBA" id="ARBA00001929"/>
    </source>
</evidence>
<dbReference type="PRINTS" id="PR00368">
    <property type="entry name" value="FADPNR"/>
</dbReference>
<comment type="pathway">
    <text evidence="4">Nitrogen metabolism; nitrate reduction (assimilation).</text>
</comment>
<evidence type="ECO:0000256" key="12">
    <source>
        <dbReference type="ARBA" id="ARBA00023004"/>
    </source>
</evidence>
<dbReference type="EMBL" id="JAUSUD010000008">
    <property type="protein sequence ID" value="MDQ0230821.1"/>
    <property type="molecule type" value="Genomic_DNA"/>
</dbReference>
<keyword evidence="7 16" id="KW-0285">Flavoprotein</keyword>
<feature type="domain" description="BFD-like [2Fe-2S]-binding" evidence="19">
    <location>
        <begin position="478"/>
        <end position="528"/>
    </location>
</feature>
<dbReference type="Pfam" id="PF04324">
    <property type="entry name" value="Fer2_BFD"/>
    <property type="match status" value="2"/>
</dbReference>
<dbReference type="Pfam" id="PF18267">
    <property type="entry name" value="Rubredoxin_C"/>
    <property type="match status" value="1"/>
</dbReference>
<accession>A0ABT9ZEY7</accession>
<evidence type="ECO:0000256" key="11">
    <source>
        <dbReference type="ARBA" id="ARBA00023002"/>
    </source>
</evidence>
<comment type="cofactor">
    <cofactor evidence="2">
        <name>[4Fe-4S] cluster</name>
        <dbReference type="ChEBI" id="CHEBI:49883"/>
    </cofactor>
</comment>
<dbReference type="InterPro" id="IPR036188">
    <property type="entry name" value="FAD/NAD-bd_sf"/>
</dbReference>
<dbReference type="NCBIfam" id="TIGR02374">
    <property type="entry name" value="nitri_red_nirB"/>
    <property type="match status" value="1"/>
</dbReference>
<keyword evidence="6" id="KW-0349">Heme</keyword>
<keyword evidence="11 22" id="KW-0560">Oxidoreductase</keyword>
<dbReference type="Proteomes" id="UP001234495">
    <property type="component" value="Unassembled WGS sequence"/>
</dbReference>
<dbReference type="PIRSF" id="PIRSF037149">
    <property type="entry name" value="NirB"/>
    <property type="match status" value="1"/>
</dbReference>
<dbReference type="InterPro" id="IPR017121">
    <property type="entry name" value="Nitrite_Rdtase_lsu"/>
</dbReference>
<dbReference type="Gene3D" id="1.10.10.1100">
    <property type="entry name" value="BFD-like [2Fe-2S]-binding domain"/>
    <property type="match status" value="1"/>
</dbReference>
<evidence type="ECO:0000256" key="7">
    <source>
        <dbReference type="ARBA" id="ARBA00022630"/>
    </source>
</evidence>
<dbReference type="SUPFAM" id="SSF56014">
    <property type="entry name" value="Nitrite and sulphite reductase 4Fe-4S domain-like"/>
    <property type="match status" value="1"/>
</dbReference>
<proteinExistence type="inferred from homology"/>
<feature type="domain" description="BFD-like [2Fe-2S]-binding" evidence="19">
    <location>
        <begin position="413"/>
        <end position="462"/>
    </location>
</feature>
<feature type="domain" description="FAD/NAD(P)-binding" evidence="20">
    <location>
        <begin position="4"/>
        <end position="278"/>
    </location>
</feature>
<dbReference type="PANTHER" id="PTHR43809:SF1">
    <property type="entry name" value="NITRITE REDUCTASE (NADH) LARGE SUBUNIT"/>
    <property type="match status" value="1"/>
</dbReference>
<evidence type="ECO:0000256" key="5">
    <source>
        <dbReference type="ARBA" id="ARBA00010429"/>
    </source>
</evidence>
<evidence type="ECO:0000256" key="15">
    <source>
        <dbReference type="ARBA" id="ARBA00034078"/>
    </source>
</evidence>
<dbReference type="Pfam" id="PF03460">
    <property type="entry name" value="NIR_SIR_ferr"/>
    <property type="match status" value="1"/>
</dbReference>
<keyword evidence="12" id="KW-0408">Iron</keyword>
<dbReference type="InterPro" id="IPR007419">
    <property type="entry name" value="BFD-like_2Fe2S-bd_dom"/>
</dbReference>
<evidence type="ECO:0000313" key="22">
    <source>
        <dbReference type="EMBL" id="MDQ0230821.1"/>
    </source>
</evidence>
<keyword evidence="9" id="KW-0479">Metal-binding</keyword>
<protein>
    <submittedName>
        <fullName evidence="22">Nitrite reductase (NADH) large subunit</fullName>
        <ecNumber evidence="22">1.7.1.15</ecNumber>
    </submittedName>
</protein>
<evidence type="ECO:0000256" key="3">
    <source>
        <dbReference type="ARBA" id="ARBA00001974"/>
    </source>
</evidence>
<feature type="domain" description="Nitrite/Sulfite reductase ferredoxin-like" evidence="18">
    <location>
        <begin position="548"/>
        <end position="610"/>
    </location>
</feature>
<dbReference type="CDD" id="cd19943">
    <property type="entry name" value="NirB_Fer2_BFD-like_1"/>
    <property type="match status" value="1"/>
</dbReference>
<keyword evidence="14 16" id="KW-0534">Nitrate assimilation</keyword>
<dbReference type="InterPro" id="IPR006067">
    <property type="entry name" value="NO2/SO3_Rdtase_4Fe4S_dom"/>
</dbReference>
<sequence>MRQRLVVIGNGMAGVRTVEEIIKRNPNLYTITIIGSEIHPNYNRILLSSVLQGKAQVDEITINQREWYRENGISLLLGETAVNIDTNTKEVKTNQNRTLYYDKLIIATGSVPFILPIPGVSKEGVTVFRTIEDCNKIIEASTKYRRAVVIGGGVLGLEAAQGLINLGLNVKVVHNTDHLMQRQLDSTVSKLVQHTLEKQGIQFLLGKMTKEIVGDNRVERLTFTDGTEVEADLVVMAIGVKPNIALATESGIKTNRGIIVNDFLETNIANVYGVGECVEHEGVVYGLVKPLYEQGKILANYLCGISNEGYRGSVLSTGLKVPGIELFSAGEVHGPPESKMIVVENQLDNIYKKIIFHDDKIIGALLYGDTKSGRMILDYMSKRRHVSEDDIQTILNSSRRDDALFQSMDDAELICNCNAVTKGAIVEAVFKNDLNTVDQVKQCTKASSSCGSCLATVTDLLAYLKSDACTETYHKKTLCECTTLSEEEVVHQIQQDEILHIQEVFTKLNWKTPNGCVSCKRALNYYFAMIYPKNEEVFLKDVNNAQLHEDGTYSMVLQLHGGLTNATNLKRITDVMNKYGIRELGITTEQSFRLLGIRRDVLQNVCKELRVRPRPSHLHKIVFINTFYKERTCACNSEILRNLASELENELVHVFTPHRLVMAMSACKHEDIELKTRDVCVIGDYGKYEIYVGGTAKHQPSYGELFAVASDSTELKQYICSFIQYYRETANYLESVAEWVMRVGLIHIREVVFEMSLSEQLVERLIKI</sequence>
<evidence type="ECO:0000256" key="6">
    <source>
        <dbReference type="ARBA" id="ARBA00022617"/>
    </source>
</evidence>
<dbReference type="InterPro" id="IPR016156">
    <property type="entry name" value="FAD/NAD-linked_Rdtase_dimer_sf"/>
</dbReference>
<feature type="domain" description="Nitrite/sulphite reductase 4Fe-4S" evidence="17">
    <location>
        <begin position="638"/>
        <end position="759"/>
    </location>
</feature>
<dbReference type="Pfam" id="PF01077">
    <property type="entry name" value="NIR_SIR"/>
    <property type="match status" value="1"/>
</dbReference>
<dbReference type="InterPro" id="IPR052034">
    <property type="entry name" value="NasD-like"/>
</dbReference>
<evidence type="ECO:0000256" key="8">
    <source>
        <dbReference type="ARBA" id="ARBA00022714"/>
    </source>
</evidence>
<evidence type="ECO:0000256" key="16">
    <source>
        <dbReference type="PIRNR" id="PIRNR037149"/>
    </source>
</evidence>
<reference evidence="22 23" key="1">
    <citation type="submission" date="2023-07" db="EMBL/GenBank/DDBJ databases">
        <title>Genomic Encyclopedia of Type Strains, Phase IV (KMG-IV): sequencing the most valuable type-strain genomes for metagenomic binning, comparative biology and taxonomic classification.</title>
        <authorList>
            <person name="Goeker M."/>
        </authorList>
    </citation>
    <scope>NUCLEOTIDE SEQUENCE [LARGE SCALE GENOMIC DNA]</scope>
    <source>
        <strain evidence="22 23">DSM 29005</strain>
    </source>
</reference>
<dbReference type="InterPro" id="IPR045854">
    <property type="entry name" value="NO2/SO3_Rdtase_4Fe4S_sf"/>
</dbReference>
<gene>
    <name evidence="22" type="ORF">J2S19_002078</name>
</gene>
<dbReference type="PANTHER" id="PTHR43809">
    <property type="entry name" value="NITRITE REDUCTASE (NADH) LARGE SUBUNIT"/>
    <property type="match status" value="1"/>
</dbReference>
<feature type="domain" description="NADH-rubredoxin oxidoreductase C-terminal" evidence="21">
    <location>
        <begin position="316"/>
        <end position="383"/>
    </location>
</feature>
<evidence type="ECO:0000313" key="23">
    <source>
        <dbReference type="Proteomes" id="UP001234495"/>
    </source>
</evidence>
<evidence type="ECO:0000256" key="9">
    <source>
        <dbReference type="ARBA" id="ARBA00022723"/>
    </source>
</evidence>
<evidence type="ECO:0000259" key="21">
    <source>
        <dbReference type="Pfam" id="PF18267"/>
    </source>
</evidence>
<dbReference type="SUPFAM" id="SSF55124">
    <property type="entry name" value="Nitrite/Sulfite reductase N-terminal domain-like"/>
    <property type="match status" value="1"/>
</dbReference>
<evidence type="ECO:0000256" key="4">
    <source>
        <dbReference type="ARBA" id="ARBA00005096"/>
    </source>
</evidence>
<dbReference type="GO" id="GO:0106316">
    <property type="term" value="F:nitrite reductase (NADH) activity"/>
    <property type="evidence" value="ECO:0007669"/>
    <property type="project" value="UniProtKB-EC"/>
</dbReference>
<dbReference type="SUPFAM" id="SSF51905">
    <property type="entry name" value="FAD/NAD(P)-binding domain"/>
    <property type="match status" value="2"/>
</dbReference>
<dbReference type="InterPro" id="IPR036136">
    <property type="entry name" value="Nit/Sulf_reduc_fer-like_dom_sf"/>
</dbReference>
<evidence type="ECO:0000256" key="2">
    <source>
        <dbReference type="ARBA" id="ARBA00001966"/>
    </source>
</evidence>
<dbReference type="InterPro" id="IPR005117">
    <property type="entry name" value="NiRdtase/SiRdtase_haem-b_fer"/>
</dbReference>
<keyword evidence="23" id="KW-1185">Reference proteome</keyword>
<dbReference type="Gene3D" id="3.30.413.10">
    <property type="entry name" value="Sulfite Reductase Hemoprotein, domain 1"/>
    <property type="match status" value="1"/>
</dbReference>
<dbReference type="CDD" id="cd19944">
    <property type="entry name" value="NirB_Fer2_BFD-like_2"/>
    <property type="match status" value="1"/>
</dbReference>
<comment type="similarity">
    <text evidence="5">Belongs to the nitrite and sulfite reductase 4Fe-4S domain family.</text>
</comment>
<evidence type="ECO:0000259" key="17">
    <source>
        <dbReference type="Pfam" id="PF01077"/>
    </source>
</evidence>
<dbReference type="PRINTS" id="PR00411">
    <property type="entry name" value="PNDRDTASEI"/>
</dbReference>
<comment type="cofactor">
    <cofactor evidence="1">
        <name>siroheme</name>
        <dbReference type="ChEBI" id="CHEBI:60052"/>
    </cofactor>
</comment>
<evidence type="ECO:0000259" key="18">
    <source>
        <dbReference type="Pfam" id="PF03460"/>
    </source>
</evidence>
<keyword evidence="8" id="KW-0001">2Fe-2S</keyword>
<dbReference type="InterPro" id="IPR041854">
    <property type="entry name" value="BFD-like_2Fe2S-bd_dom_sf"/>
</dbReference>
<name>A0ABT9ZEY7_9BACI</name>
<dbReference type="RefSeq" id="WP_307340820.1">
    <property type="nucleotide sequence ID" value="NZ_JAUSUD010000008.1"/>
</dbReference>
<dbReference type="Gene3D" id="3.30.390.30">
    <property type="match status" value="1"/>
</dbReference>
<evidence type="ECO:0000259" key="20">
    <source>
        <dbReference type="Pfam" id="PF07992"/>
    </source>
</evidence>
<dbReference type="Gene3D" id="3.50.50.60">
    <property type="entry name" value="FAD/NAD(P)-binding domain"/>
    <property type="match status" value="2"/>
</dbReference>
<dbReference type="Pfam" id="PF07992">
    <property type="entry name" value="Pyr_redox_2"/>
    <property type="match status" value="1"/>
</dbReference>
<dbReference type="InterPro" id="IPR023753">
    <property type="entry name" value="FAD/NAD-binding_dom"/>
</dbReference>
<organism evidence="22 23">
    <name type="scientific">Metabacillus malikii</name>
    <dbReference type="NCBI Taxonomy" id="1504265"/>
    <lineage>
        <taxon>Bacteria</taxon>
        <taxon>Bacillati</taxon>
        <taxon>Bacillota</taxon>
        <taxon>Bacilli</taxon>
        <taxon>Bacillales</taxon>
        <taxon>Bacillaceae</taxon>
        <taxon>Metabacillus</taxon>
    </lineage>
</organism>
<evidence type="ECO:0000256" key="10">
    <source>
        <dbReference type="ARBA" id="ARBA00022827"/>
    </source>
</evidence>
<comment type="cofactor">
    <cofactor evidence="3 16">
        <name>FAD</name>
        <dbReference type="ChEBI" id="CHEBI:57692"/>
    </cofactor>
</comment>
<evidence type="ECO:0000256" key="14">
    <source>
        <dbReference type="ARBA" id="ARBA00023063"/>
    </source>
</evidence>
<comment type="cofactor">
    <cofactor evidence="15">
        <name>[2Fe-2S] cluster</name>
        <dbReference type="ChEBI" id="CHEBI:190135"/>
    </cofactor>
</comment>
<keyword evidence="13" id="KW-0411">Iron-sulfur</keyword>
<dbReference type="InterPro" id="IPR041575">
    <property type="entry name" value="Rubredoxin_C"/>
</dbReference>
<comment type="caution">
    <text evidence="22">The sequence shown here is derived from an EMBL/GenBank/DDBJ whole genome shotgun (WGS) entry which is preliminary data.</text>
</comment>
<dbReference type="EC" id="1.7.1.15" evidence="22"/>
<keyword evidence="10 16" id="KW-0274">FAD</keyword>